<evidence type="ECO:0000259" key="1">
    <source>
        <dbReference type="Pfam" id="PF01637"/>
    </source>
</evidence>
<dbReference type="RefSeq" id="WP_174632308.1">
    <property type="nucleotide sequence ID" value="NZ_CP049074.1"/>
</dbReference>
<evidence type="ECO:0000313" key="3">
    <source>
        <dbReference type="Proteomes" id="UP000509301"/>
    </source>
</evidence>
<dbReference type="PANTHER" id="PTHR34301">
    <property type="entry name" value="DNA-BINDING PROTEIN-RELATED"/>
    <property type="match status" value="1"/>
</dbReference>
<dbReference type="Gene3D" id="1.10.10.10">
    <property type="entry name" value="Winged helix-like DNA-binding domain superfamily/Winged helix DNA-binding domain"/>
    <property type="match status" value="1"/>
</dbReference>
<dbReference type="Gene3D" id="3.40.50.300">
    <property type="entry name" value="P-loop containing nucleotide triphosphate hydrolases"/>
    <property type="match status" value="1"/>
</dbReference>
<dbReference type="SUPFAM" id="SSF52540">
    <property type="entry name" value="P-loop containing nucleoside triphosphate hydrolases"/>
    <property type="match status" value="1"/>
</dbReference>
<dbReference type="EMBL" id="CP049074">
    <property type="protein sequence ID" value="QKR00876.1"/>
    <property type="molecule type" value="Genomic_DNA"/>
</dbReference>
<dbReference type="AlphaFoldDB" id="A0A6N0NVL7"/>
<gene>
    <name evidence="2" type="ORF">GWK48_11215</name>
</gene>
<evidence type="ECO:0000313" key="2">
    <source>
        <dbReference type="EMBL" id="QKR00876.1"/>
    </source>
</evidence>
<dbReference type="PANTHER" id="PTHR34301:SF8">
    <property type="entry name" value="ATPASE DOMAIN-CONTAINING PROTEIN"/>
    <property type="match status" value="1"/>
</dbReference>
<dbReference type="Proteomes" id="UP000509301">
    <property type="component" value="Chromosome"/>
</dbReference>
<name>A0A6N0NVL7_9CREN</name>
<dbReference type="GO" id="GO:0005524">
    <property type="term" value="F:ATP binding"/>
    <property type="evidence" value="ECO:0007669"/>
    <property type="project" value="UniProtKB-KW"/>
</dbReference>
<keyword evidence="3" id="KW-1185">Reference proteome</keyword>
<dbReference type="Gene3D" id="1.10.8.60">
    <property type="match status" value="1"/>
</dbReference>
<organism evidence="2 3">
    <name type="scientific">Metallosphaera tengchongensis</name>
    <dbReference type="NCBI Taxonomy" id="1532350"/>
    <lineage>
        <taxon>Archaea</taxon>
        <taxon>Thermoproteota</taxon>
        <taxon>Thermoprotei</taxon>
        <taxon>Sulfolobales</taxon>
        <taxon>Sulfolobaceae</taxon>
        <taxon>Metallosphaera</taxon>
    </lineage>
</organism>
<keyword evidence="2" id="KW-0067">ATP-binding</keyword>
<feature type="domain" description="ATPase" evidence="1">
    <location>
        <begin position="14"/>
        <end position="240"/>
    </location>
</feature>
<keyword evidence="2" id="KW-0547">Nucleotide-binding</keyword>
<dbReference type="InterPro" id="IPR036388">
    <property type="entry name" value="WH-like_DNA-bd_sf"/>
</dbReference>
<reference evidence="2 3" key="1">
    <citation type="submission" date="2020-02" db="EMBL/GenBank/DDBJ databases">
        <title>Comparative genome analysis reveals the metabolism and evolution of the thermophilic archaeal genus Metallosphaera.</title>
        <authorList>
            <person name="Jiang C."/>
        </authorList>
    </citation>
    <scope>NUCLEOTIDE SEQUENCE [LARGE SCALE GENOMIC DNA]</scope>
    <source>
        <strain evidence="2 3">Ric-A</strain>
    </source>
</reference>
<dbReference type="InterPro" id="IPR011579">
    <property type="entry name" value="ATPase_dom"/>
</dbReference>
<dbReference type="InterPro" id="IPR036390">
    <property type="entry name" value="WH_DNA-bd_sf"/>
</dbReference>
<proteinExistence type="predicted"/>
<dbReference type="GeneID" id="55642520"/>
<protein>
    <submittedName>
        <fullName evidence="2">ATP-binding protein</fullName>
    </submittedName>
</protein>
<sequence length="351" mass="40216">MLFDERPKTRRQELFDRDIEIEGIKSNVDRPLLVISGIRRIGKTSTLLVALNELGRDYVLIDCRKLKENYGRQDLYNLFSSSFSTVVDKVKGVLSGVRGVSILGNSIEFKWKGRDSVSLADLFDHLNGKRLIIAMDETQKLRGPLSKEVREAIAHAYDYDRNLTFILTGSEVGLLYDFLGVEDRESPLYGRYYYQITLDRFEKERATEFLRKGFDEISAKVSDEETEKLVEFFDGIPGWLTFGANRFLEGRKIEEVREIAIDVALNEIENLIETKRRVSEIVGRRYKNALKCLALGENSWSKLSNCLQRAEGSTMSSSVLENIITNLEKSSIIKDYEFLDPIYGEASKRLS</sequence>
<accession>A0A6N0NVL7</accession>
<dbReference type="OrthoDB" id="132045at2157"/>
<dbReference type="Pfam" id="PF01637">
    <property type="entry name" value="ATPase_2"/>
    <property type="match status" value="1"/>
</dbReference>
<dbReference type="KEGG" id="mten:GWK48_11215"/>
<dbReference type="SUPFAM" id="SSF46785">
    <property type="entry name" value="Winged helix' DNA-binding domain"/>
    <property type="match status" value="1"/>
</dbReference>
<dbReference type="InterPro" id="IPR027417">
    <property type="entry name" value="P-loop_NTPase"/>
</dbReference>